<reference evidence="3" key="1">
    <citation type="submission" date="2023-06" db="EMBL/GenBank/DDBJ databases">
        <authorList>
            <person name="Delattre M."/>
        </authorList>
    </citation>
    <scope>NUCLEOTIDE SEQUENCE</scope>
    <source>
        <strain evidence="3">AF72</strain>
    </source>
</reference>
<accession>A0AA36D5K7</accession>
<evidence type="ECO:0000256" key="1">
    <source>
        <dbReference type="SAM" id="Coils"/>
    </source>
</evidence>
<evidence type="ECO:0000256" key="2">
    <source>
        <dbReference type="SAM" id="MobiDB-lite"/>
    </source>
</evidence>
<gene>
    <name evidence="3" type="ORF">MSPICULIGERA_LOCUS18452</name>
</gene>
<dbReference type="AlphaFoldDB" id="A0AA36D5K7"/>
<name>A0AA36D5K7_9BILA</name>
<feature type="coiled-coil region" evidence="1">
    <location>
        <begin position="48"/>
        <end position="117"/>
    </location>
</feature>
<proteinExistence type="predicted"/>
<protein>
    <submittedName>
        <fullName evidence="3">Uncharacterized protein</fullName>
    </submittedName>
</protein>
<dbReference type="Proteomes" id="UP001177023">
    <property type="component" value="Unassembled WGS sequence"/>
</dbReference>
<feature type="region of interest" description="Disordered" evidence="2">
    <location>
        <begin position="120"/>
        <end position="141"/>
    </location>
</feature>
<keyword evidence="1" id="KW-0175">Coiled coil</keyword>
<keyword evidence="4" id="KW-1185">Reference proteome</keyword>
<feature type="coiled-coil region" evidence="1">
    <location>
        <begin position="297"/>
        <end position="370"/>
    </location>
</feature>
<evidence type="ECO:0000313" key="4">
    <source>
        <dbReference type="Proteomes" id="UP001177023"/>
    </source>
</evidence>
<feature type="non-terminal residue" evidence="3">
    <location>
        <position position="405"/>
    </location>
</feature>
<dbReference type="EMBL" id="CATQJA010002659">
    <property type="protein sequence ID" value="CAJ0580254.1"/>
    <property type="molecule type" value="Genomic_DNA"/>
</dbReference>
<evidence type="ECO:0000313" key="3">
    <source>
        <dbReference type="EMBL" id="CAJ0580254.1"/>
    </source>
</evidence>
<organism evidence="3 4">
    <name type="scientific">Mesorhabditis spiculigera</name>
    <dbReference type="NCBI Taxonomy" id="96644"/>
    <lineage>
        <taxon>Eukaryota</taxon>
        <taxon>Metazoa</taxon>
        <taxon>Ecdysozoa</taxon>
        <taxon>Nematoda</taxon>
        <taxon>Chromadorea</taxon>
        <taxon>Rhabditida</taxon>
        <taxon>Rhabditina</taxon>
        <taxon>Rhabditomorpha</taxon>
        <taxon>Rhabditoidea</taxon>
        <taxon>Rhabditidae</taxon>
        <taxon>Mesorhabditinae</taxon>
        <taxon>Mesorhabditis</taxon>
    </lineage>
</organism>
<sequence length="405" mass="46427">MARNEERKSADITSIRPNHTRLSKYQDKMGDHLDRVNMQLDEEITELVKKAEAEAKVAAETAEQLKDEVQKAHDENAILMGRLNEHRQKGVEWEEKKNEARLRLEAAHAKMAELKKEMISGNGLPNNHKPAPGRPKKSREQQKLLSEKVAYLEELTTSLAESRDILRHERAEMESLDGKVERLTTANVELKQHYSALKKRKGKSRSELVSIQRQQAALENRKLKLSREAGTREKELGPLREEAERLNTHLRALEKEQEMLERPVPPAQASKYCDCLPGAASMAEEHVNNSNSSILPKSEVEKRRDEMLESVKRLKTQLEAQKGTLETKKKQILELEAKVAPYKDMDFGKIEAERQEKQELEQTVVQRDDTVDRANATLHSNTTIRNHRLQEIEALQKSIADKEQA</sequence>
<feature type="coiled-coil region" evidence="1">
    <location>
        <begin position="166"/>
        <end position="259"/>
    </location>
</feature>
<comment type="caution">
    <text evidence="3">The sequence shown here is derived from an EMBL/GenBank/DDBJ whole genome shotgun (WGS) entry which is preliminary data.</text>
</comment>